<comment type="caution">
    <text evidence="2">The sequence shown here is derived from an EMBL/GenBank/DDBJ whole genome shotgun (WGS) entry which is preliminary data.</text>
</comment>
<name>A0A366CX63_9NOCA</name>
<feature type="region of interest" description="Disordered" evidence="1">
    <location>
        <begin position="184"/>
        <end position="207"/>
    </location>
</feature>
<dbReference type="InterPro" id="IPR000415">
    <property type="entry name" value="Nitroreductase-like"/>
</dbReference>
<dbReference type="EMBL" id="QNRE01000023">
    <property type="protein sequence ID" value="RBO82420.1"/>
    <property type="molecule type" value="Genomic_DNA"/>
</dbReference>
<dbReference type="SUPFAM" id="SSF55469">
    <property type="entry name" value="FMN-dependent nitroreductase-like"/>
    <property type="match status" value="2"/>
</dbReference>
<dbReference type="OrthoDB" id="8156917at2"/>
<dbReference type="AlphaFoldDB" id="A0A366CX63"/>
<dbReference type="RefSeq" id="WP_067512537.1">
    <property type="nucleotide sequence ID" value="NZ_JADLRD010000025.1"/>
</dbReference>
<dbReference type="PANTHER" id="PTHR23026:SF123">
    <property type="entry name" value="NAD(P)H NITROREDUCTASE RV3131-RELATED"/>
    <property type="match status" value="1"/>
</dbReference>
<evidence type="ECO:0008006" key="4">
    <source>
        <dbReference type="Google" id="ProtNLM"/>
    </source>
</evidence>
<accession>A0A366CX63</accession>
<feature type="compositionally biased region" description="Basic and acidic residues" evidence="1">
    <location>
        <begin position="303"/>
        <end position="314"/>
    </location>
</feature>
<evidence type="ECO:0000313" key="3">
    <source>
        <dbReference type="Proteomes" id="UP000252586"/>
    </source>
</evidence>
<reference evidence="2 3" key="1">
    <citation type="submission" date="2018-06" db="EMBL/GenBank/DDBJ databases">
        <title>Genomic Encyclopedia of Type Strains, Phase IV (KMG-IV): sequencing the most valuable type-strain genomes for metagenomic binning, comparative biology and taxonomic classification.</title>
        <authorList>
            <person name="Goeker M."/>
        </authorList>
    </citation>
    <scope>NUCLEOTIDE SEQUENCE [LARGE SCALE GENOMIC DNA]</scope>
    <source>
        <strain evidence="2 3">DSM 44599</strain>
    </source>
</reference>
<protein>
    <recommendedName>
        <fullName evidence="4">Nitroreductase family protein</fullName>
    </recommendedName>
</protein>
<gene>
    <name evidence="2" type="ORF">DFR74_12337</name>
</gene>
<dbReference type="Proteomes" id="UP000252586">
    <property type="component" value="Unassembled WGS sequence"/>
</dbReference>
<dbReference type="InterPro" id="IPR050627">
    <property type="entry name" value="Nitroreductase/BluB"/>
</dbReference>
<evidence type="ECO:0000256" key="1">
    <source>
        <dbReference type="SAM" id="MobiDB-lite"/>
    </source>
</evidence>
<organism evidence="2 3">
    <name type="scientific">Nocardia puris</name>
    <dbReference type="NCBI Taxonomy" id="208602"/>
    <lineage>
        <taxon>Bacteria</taxon>
        <taxon>Bacillati</taxon>
        <taxon>Actinomycetota</taxon>
        <taxon>Actinomycetes</taxon>
        <taxon>Mycobacteriales</taxon>
        <taxon>Nocardiaceae</taxon>
        <taxon>Nocardia</taxon>
    </lineage>
</organism>
<dbReference type="STRING" id="1210090.GCA_001613185_05425"/>
<keyword evidence="3" id="KW-1185">Reference proteome</keyword>
<feature type="region of interest" description="Disordered" evidence="1">
    <location>
        <begin position="292"/>
        <end position="314"/>
    </location>
</feature>
<sequence length="314" mass="34019">MDPGMPDRRTVTAALTLAGRAPSRRNTQPWRWRVTDQGVHLHLDPRCSTFATDPASRDALLGCGIALHHVSVAFAAAGWATVVRRLPDPARPGLLASLRLVPHRPTMLEKSLRDAITERRSDDRPYQLRPIPAGYLGLFRERAAALGGIVRLVSDSDRVHLAEYASSRRPTVTCASGSVLAQVPPPRRALGEGRTGRRTPWPPTASGSAESMEAAVVDYAEFFLAGTPGDDALSRLRAGESISAVLLTATNIGLATCLLTQPLESRRDFIRTEVLGGTAFPHAVLRVGWARDTGDPPAVTPRRPVEDLMLPEHH</sequence>
<dbReference type="GO" id="GO:0016491">
    <property type="term" value="F:oxidoreductase activity"/>
    <property type="evidence" value="ECO:0007669"/>
    <property type="project" value="InterPro"/>
</dbReference>
<dbReference type="Gene3D" id="3.40.109.10">
    <property type="entry name" value="NADH Oxidase"/>
    <property type="match status" value="1"/>
</dbReference>
<dbReference type="PANTHER" id="PTHR23026">
    <property type="entry name" value="NADPH NITROREDUCTASE"/>
    <property type="match status" value="1"/>
</dbReference>
<evidence type="ECO:0000313" key="2">
    <source>
        <dbReference type="EMBL" id="RBO82420.1"/>
    </source>
</evidence>
<proteinExistence type="predicted"/>